<reference evidence="1 2" key="1">
    <citation type="submission" date="2020-04" db="EMBL/GenBank/DDBJ databases">
        <authorList>
            <person name="De Canck E."/>
        </authorList>
    </citation>
    <scope>NUCLEOTIDE SEQUENCE [LARGE SCALE GENOMIC DNA]</scope>
    <source>
        <strain evidence="1 2">LMG 29739</strain>
    </source>
</reference>
<sequence>MTTYIVGYDLTRKDGHDYTNLIDALKGFPNWWHCLDSTWIIISNQTSVEIRDALMTHMHKDDRLLVAQHTGSAAWFGFNDNCSDWLRKNL</sequence>
<dbReference type="Proteomes" id="UP000494329">
    <property type="component" value="Unassembled WGS sequence"/>
</dbReference>
<dbReference type="EMBL" id="CADIKF010000046">
    <property type="protein sequence ID" value="CAB3766456.1"/>
    <property type="molecule type" value="Genomic_DNA"/>
</dbReference>
<evidence type="ECO:0000313" key="2">
    <source>
        <dbReference type="Proteomes" id="UP000494329"/>
    </source>
</evidence>
<keyword evidence="2" id="KW-1185">Reference proteome</keyword>
<evidence type="ECO:0008006" key="3">
    <source>
        <dbReference type="Google" id="ProtNLM"/>
    </source>
</evidence>
<dbReference type="RefSeq" id="WP_175113942.1">
    <property type="nucleotide sequence ID" value="NZ_CADIKF010000046.1"/>
</dbReference>
<proteinExistence type="predicted"/>
<evidence type="ECO:0000313" key="1">
    <source>
        <dbReference type="EMBL" id="CAB3766456.1"/>
    </source>
</evidence>
<gene>
    <name evidence="1" type="ORF">LMG29739_04835</name>
</gene>
<protein>
    <recommendedName>
        <fullName evidence="3">SinR family protein</fullName>
    </recommendedName>
</protein>
<accession>A0A6J5EMI7</accession>
<organism evidence="1 2">
    <name type="scientific">Paraburkholderia solisilvae</name>
    <dbReference type="NCBI Taxonomy" id="624376"/>
    <lineage>
        <taxon>Bacteria</taxon>
        <taxon>Pseudomonadati</taxon>
        <taxon>Pseudomonadota</taxon>
        <taxon>Betaproteobacteria</taxon>
        <taxon>Burkholderiales</taxon>
        <taxon>Burkholderiaceae</taxon>
        <taxon>Paraburkholderia</taxon>
    </lineage>
</organism>
<name>A0A6J5EMI7_9BURK</name>
<dbReference type="AlphaFoldDB" id="A0A6J5EMI7"/>